<feature type="signal peptide" evidence="3">
    <location>
        <begin position="1"/>
        <end position="21"/>
    </location>
</feature>
<dbReference type="EMBL" id="CACRXK020001056">
    <property type="protein sequence ID" value="CAB3986685.1"/>
    <property type="molecule type" value="Genomic_DNA"/>
</dbReference>
<dbReference type="Proteomes" id="UP001152795">
    <property type="component" value="Unassembled WGS sequence"/>
</dbReference>
<proteinExistence type="predicted"/>
<keyword evidence="2" id="KW-1133">Transmembrane helix</keyword>
<keyword evidence="2" id="KW-0472">Membrane</keyword>
<dbReference type="AlphaFoldDB" id="A0A7D9HPG8"/>
<keyword evidence="3" id="KW-0732">Signal</keyword>
<organism evidence="4 5">
    <name type="scientific">Paramuricea clavata</name>
    <name type="common">Red gorgonian</name>
    <name type="synonym">Violescent sea-whip</name>
    <dbReference type="NCBI Taxonomy" id="317549"/>
    <lineage>
        <taxon>Eukaryota</taxon>
        <taxon>Metazoa</taxon>
        <taxon>Cnidaria</taxon>
        <taxon>Anthozoa</taxon>
        <taxon>Octocorallia</taxon>
        <taxon>Malacalcyonacea</taxon>
        <taxon>Plexauridae</taxon>
        <taxon>Paramuricea</taxon>
    </lineage>
</organism>
<feature type="compositionally biased region" description="Polar residues" evidence="1">
    <location>
        <begin position="249"/>
        <end position="276"/>
    </location>
</feature>
<accession>A0A7D9HPG8</accession>
<sequence length="302" mass="34012">MTNAGLIILVVVAPFIVFVKCQERCLRSEDCWEGCCVNATCKGDGFYYECSDQCIYDDSECADGCCIGFKCKPKTSYQCRKKQMNECTTNSDCDSGCCKDNKCQKFLSCFHFSLPTFNVKDILDTCSTSNDCFSTGKGCCVDGYCRTCTQNSPYDYDDNYHSGRRSSGVRTAGYSGLRFVIIVIAVILKLAFWMCWCLRWSSRREDVVQYKRIQCVVDGEFPREHERAVQEIPDCSPPTYSPRVPCDEYTQNSGQNRHQTQGEENVNTRESVQQGPTMGPPPAYSPRPAVKSSKNNNSAQED</sequence>
<comment type="caution">
    <text evidence="4">The sequence shown here is derived from an EMBL/GenBank/DDBJ whole genome shotgun (WGS) entry which is preliminary data.</text>
</comment>
<evidence type="ECO:0000313" key="5">
    <source>
        <dbReference type="Proteomes" id="UP001152795"/>
    </source>
</evidence>
<protein>
    <submittedName>
        <fullName evidence="4">Uncharacterized protein</fullName>
    </submittedName>
</protein>
<keyword evidence="5" id="KW-1185">Reference proteome</keyword>
<keyword evidence="2" id="KW-0812">Transmembrane</keyword>
<evidence type="ECO:0000256" key="3">
    <source>
        <dbReference type="SAM" id="SignalP"/>
    </source>
</evidence>
<evidence type="ECO:0000256" key="1">
    <source>
        <dbReference type="SAM" id="MobiDB-lite"/>
    </source>
</evidence>
<reference evidence="4" key="1">
    <citation type="submission" date="2020-04" db="EMBL/GenBank/DDBJ databases">
        <authorList>
            <person name="Alioto T."/>
            <person name="Alioto T."/>
            <person name="Gomez Garrido J."/>
        </authorList>
    </citation>
    <scope>NUCLEOTIDE SEQUENCE</scope>
    <source>
        <strain evidence="4">A484AB</strain>
    </source>
</reference>
<evidence type="ECO:0000256" key="2">
    <source>
        <dbReference type="SAM" id="Phobius"/>
    </source>
</evidence>
<feature type="region of interest" description="Disordered" evidence="1">
    <location>
        <begin position="228"/>
        <end position="302"/>
    </location>
</feature>
<evidence type="ECO:0000313" key="4">
    <source>
        <dbReference type="EMBL" id="CAB3986685.1"/>
    </source>
</evidence>
<feature type="compositionally biased region" description="Polar residues" evidence="1">
    <location>
        <begin position="292"/>
        <end position="302"/>
    </location>
</feature>
<name>A0A7D9HPG8_PARCT</name>
<gene>
    <name evidence="4" type="ORF">PACLA_8A048950</name>
</gene>
<feature type="chain" id="PRO_5043557224" evidence="3">
    <location>
        <begin position="22"/>
        <end position="302"/>
    </location>
</feature>
<feature type="transmembrane region" description="Helical" evidence="2">
    <location>
        <begin position="176"/>
        <end position="196"/>
    </location>
</feature>